<dbReference type="EMBL" id="UYWY01019691">
    <property type="protein sequence ID" value="VDM38806.1"/>
    <property type="molecule type" value="Genomic_DNA"/>
</dbReference>
<accession>A0A183UG65</accession>
<reference evidence="1 2" key="2">
    <citation type="submission" date="2018-11" db="EMBL/GenBank/DDBJ databases">
        <authorList>
            <consortium name="Pathogen Informatics"/>
        </authorList>
    </citation>
    <scope>NUCLEOTIDE SEQUENCE [LARGE SCALE GENOMIC DNA]</scope>
</reference>
<reference evidence="3" key="1">
    <citation type="submission" date="2016-06" db="UniProtKB">
        <authorList>
            <consortium name="WormBaseParasite"/>
        </authorList>
    </citation>
    <scope>IDENTIFICATION</scope>
</reference>
<name>A0A183UG65_TOXCA</name>
<evidence type="ECO:0000313" key="1">
    <source>
        <dbReference type="EMBL" id="VDM38806.1"/>
    </source>
</evidence>
<dbReference type="Proteomes" id="UP000050794">
    <property type="component" value="Unassembled WGS sequence"/>
</dbReference>
<dbReference type="PROSITE" id="PS51257">
    <property type="entry name" value="PROKAR_LIPOPROTEIN"/>
    <property type="match status" value="1"/>
</dbReference>
<evidence type="ECO:0000313" key="3">
    <source>
        <dbReference type="WBParaSite" id="TCNE_0000748501-mRNA-1"/>
    </source>
</evidence>
<keyword evidence="2" id="KW-1185">Reference proteome</keyword>
<organism evidence="2 3">
    <name type="scientific">Toxocara canis</name>
    <name type="common">Canine roundworm</name>
    <dbReference type="NCBI Taxonomy" id="6265"/>
    <lineage>
        <taxon>Eukaryota</taxon>
        <taxon>Metazoa</taxon>
        <taxon>Ecdysozoa</taxon>
        <taxon>Nematoda</taxon>
        <taxon>Chromadorea</taxon>
        <taxon>Rhabditida</taxon>
        <taxon>Spirurina</taxon>
        <taxon>Ascaridomorpha</taxon>
        <taxon>Ascaridoidea</taxon>
        <taxon>Toxocaridae</taxon>
        <taxon>Toxocara</taxon>
    </lineage>
</organism>
<dbReference type="AlphaFoldDB" id="A0A183UG65"/>
<protein>
    <submittedName>
        <fullName evidence="1 3">Uncharacterized protein</fullName>
    </submittedName>
</protein>
<evidence type="ECO:0000313" key="2">
    <source>
        <dbReference type="Proteomes" id="UP000050794"/>
    </source>
</evidence>
<proteinExistence type="predicted"/>
<sequence>MALTRIDGRRIATPSEAKRCPPLCQPVPVWCSCSLRRKSCVADRGCALSASRYDLLYSGKMPHSGLRPVIPFNGPESLQSRIELNGSLSDECFSSLRRNEIRNEKQVSKGTDVLSGRRSESSDMFSFMDVCERYYNYPAHNSAEARKTLVYCAGDKRALRRVIRWSGGWAVLDKSGGFEGCGRTDILAGVVSAAIAELGNP</sequence>
<gene>
    <name evidence="1" type="ORF">TCNE_LOCUS7485</name>
</gene>
<dbReference type="WBParaSite" id="TCNE_0000748501-mRNA-1">
    <property type="protein sequence ID" value="TCNE_0000748501-mRNA-1"/>
    <property type="gene ID" value="TCNE_0000748501"/>
</dbReference>